<dbReference type="EMBL" id="JACEFO010002883">
    <property type="protein sequence ID" value="KAF8646714.1"/>
    <property type="molecule type" value="Genomic_DNA"/>
</dbReference>
<keyword evidence="2" id="KW-1185">Reference proteome</keyword>
<reference evidence="1" key="1">
    <citation type="submission" date="2020-07" db="EMBL/GenBank/DDBJ databases">
        <title>Genome sequence and genetic diversity analysis of an under-domesticated orphan crop, white fonio (Digitaria exilis).</title>
        <authorList>
            <person name="Bennetzen J.L."/>
            <person name="Chen S."/>
            <person name="Ma X."/>
            <person name="Wang X."/>
            <person name="Yssel A.E.J."/>
            <person name="Chaluvadi S.R."/>
            <person name="Johnson M."/>
            <person name="Gangashetty P."/>
            <person name="Hamidou F."/>
            <person name="Sanogo M.D."/>
            <person name="Zwaenepoel A."/>
            <person name="Wallace J."/>
            <person name="Van De Peer Y."/>
            <person name="Van Deynze A."/>
        </authorList>
    </citation>
    <scope>NUCLEOTIDE SEQUENCE</scope>
    <source>
        <tissue evidence="1">Leaves</tissue>
    </source>
</reference>
<accession>A0A834ZXQ9</accession>
<evidence type="ECO:0000313" key="1">
    <source>
        <dbReference type="EMBL" id="KAF8646714.1"/>
    </source>
</evidence>
<organism evidence="1 2">
    <name type="scientific">Digitaria exilis</name>
    <dbReference type="NCBI Taxonomy" id="1010633"/>
    <lineage>
        <taxon>Eukaryota</taxon>
        <taxon>Viridiplantae</taxon>
        <taxon>Streptophyta</taxon>
        <taxon>Embryophyta</taxon>
        <taxon>Tracheophyta</taxon>
        <taxon>Spermatophyta</taxon>
        <taxon>Magnoliopsida</taxon>
        <taxon>Liliopsida</taxon>
        <taxon>Poales</taxon>
        <taxon>Poaceae</taxon>
        <taxon>PACMAD clade</taxon>
        <taxon>Panicoideae</taxon>
        <taxon>Panicodae</taxon>
        <taxon>Paniceae</taxon>
        <taxon>Anthephorinae</taxon>
        <taxon>Digitaria</taxon>
    </lineage>
</organism>
<dbReference type="AlphaFoldDB" id="A0A834ZXQ9"/>
<gene>
    <name evidence="1" type="ORF">HU200_065716</name>
</gene>
<comment type="caution">
    <text evidence="1">The sequence shown here is derived from an EMBL/GenBank/DDBJ whole genome shotgun (WGS) entry which is preliminary data.</text>
</comment>
<evidence type="ECO:0000313" key="2">
    <source>
        <dbReference type="Proteomes" id="UP000636709"/>
    </source>
</evidence>
<dbReference type="Proteomes" id="UP000636709">
    <property type="component" value="Unassembled WGS sequence"/>
</dbReference>
<proteinExistence type="predicted"/>
<name>A0A834ZXQ9_9POAL</name>
<protein>
    <submittedName>
        <fullName evidence="1">Uncharacterized protein</fullName>
    </submittedName>
</protein>
<sequence length="197" mass="21786">MSLDLKDERVVFVATLPVRVGPHDLYGLFNLTTDLRGRLVVAVGSHEMKRTRMLKRVQTKVTKVWTLDVGGGRNKKRPAWFLRCKVVEPGQDPYRGIAWPHVTHGEHVLTTVTTGARGVNRSVPRRDGEWWPCGAEAPLREAAKARNGPAELTLAPAAAPAAREATVDIFAMNFATAVEKRCGVEKQHQQHASSRPV</sequence>